<keyword evidence="2" id="KW-0472">Membrane</keyword>
<dbReference type="Proteomes" id="UP001064106">
    <property type="component" value="Unassembled WGS sequence"/>
</dbReference>
<dbReference type="InterPro" id="IPR052534">
    <property type="entry name" value="Extracell_DNA_Util/SecSys_Comp"/>
</dbReference>
<dbReference type="InterPro" id="IPR007813">
    <property type="entry name" value="PilN"/>
</dbReference>
<dbReference type="Pfam" id="PF05137">
    <property type="entry name" value="PilN"/>
    <property type="match status" value="1"/>
</dbReference>
<dbReference type="RefSeq" id="WP_163121857.1">
    <property type="nucleotide sequence ID" value="NZ_ARXS01000004.1"/>
</dbReference>
<evidence type="ECO:0000256" key="1">
    <source>
        <dbReference type="SAM" id="Coils"/>
    </source>
</evidence>
<gene>
    <name evidence="3" type="ORF">MA04_00959</name>
</gene>
<keyword evidence="4" id="KW-1185">Reference proteome</keyword>
<protein>
    <submittedName>
        <fullName evidence="3">Type IV pili biogenesis protein PilN</fullName>
    </submittedName>
</protein>
<dbReference type="PANTHER" id="PTHR40278">
    <property type="entry name" value="DNA UTILIZATION PROTEIN HOFN"/>
    <property type="match status" value="1"/>
</dbReference>
<evidence type="ECO:0000256" key="2">
    <source>
        <dbReference type="SAM" id="Phobius"/>
    </source>
</evidence>
<sequence length="194" mass="22343">MSTSINLLPWREARRKQRQQEFVALLIFAALLAGLLFWMWKGMMEDRIADQQTRNSHIQTEIAKLDEQIKEIKELETRRAELVARMKVIQELQGNRPTIVYVFDQLVRTLPDGVYYSSVERTGNVFTIKGVAESNNRVSRLMRNLDGSDWFVEPNLINVTALEGSQQANQFTLTVKQGRPDREGDEGESNDESL</sequence>
<keyword evidence="2" id="KW-0812">Transmembrane</keyword>
<feature type="coiled-coil region" evidence="1">
    <location>
        <begin position="48"/>
        <end position="92"/>
    </location>
</feature>
<keyword evidence="1" id="KW-0175">Coiled coil</keyword>
<feature type="transmembrane region" description="Helical" evidence="2">
    <location>
        <begin position="21"/>
        <end position="40"/>
    </location>
</feature>
<keyword evidence="2" id="KW-1133">Transmembrane helix</keyword>
<proteinExistence type="predicted"/>
<name>A0ABT2QVW0_9GAMM</name>
<comment type="caution">
    <text evidence="3">The sequence shown here is derived from an EMBL/GenBank/DDBJ whole genome shotgun (WGS) entry which is preliminary data.</text>
</comment>
<evidence type="ECO:0000313" key="3">
    <source>
        <dbReference type="EMBL" id="MCU5781659.1"/>
    </source>
</evidence>
<organism evidence="3 4">
    <name type="scientific">Alloalcanivorax balearicus MACL04</name>
    <dbReference type="NCBI Taxonomy" id="1177182"/>
    <lineage>
        <taxon>Bacteria</taxon>
        <taxon>Pseudomonadati</taxon>
        <taxon>Pseudomonadota</taxon>
        <taxon>Gammaproteobacteria</taxon>
        <taxon>Oceanospirillales</taxon>
        <taxon>Alcanivoracaceae</taxon>
        <taxon>Alloalcanivorax</taxon>
    </lineage>
</organism>
<dbReference type="PANTHER" id="PTHR40278:SF2">
    <property type="entry name" value="TYPE IV PILUS INNER MEMBRANE COMPONENT PILN"/>
    <property type="match status" value="1"/>
</dbReference>
<accession>A0ABT2QVW0</accession>
<evidence type="ECO:0000313" key="4">
    <source>
        <dbReference type="Proteomes" id="UP001064106"/>
    </source>
</evidence>
<dbReference type="EMBL" id="ARXS01000004">
    <property type="protein sequence ID" value="MCU5781659.1"/>
    <property type="molecule type" value="Genomic_DNA"/>
</dbReference>
<reference evidence="3" key="1">
    <citation type="submission" date="2012-09" db="EMBL/GenBank/DDBJ databases">
        <title>Genome Sequence of alkane-degrading Bacterium Alcanivorax balearicus MACL04.</title>
        <authorList>
            <person name="Lai Q."/>
            <person name="Shao Z."/>
        </authorList>
    </citation>
    <scope>NUCLEOTIDE SEQUENCE</scope>
    <source>
        <strain evidence="3">MACL04</strain>
    </source>
</reference>